<feature type="domain" description="CobB/CobQ-like glutamine amidotransferase" evidence="3">
    <location>
        <begin position="6"/>
        <end position="223"/>
    </location>
</feature>
<evidence type="ECO:0000256" key="2">
    <source>
        <dbReference type="HAMAP-Rule" id="MF_02213"/>
    </source>
</evidence>
<protein>
    <recommendedName>
        <fullName evidence="2">Lipid II isoglutaminyl synthase (glutamine-hydrolyzing) subunit GatD</fullName>
        <ecNumber evidence="2">6.3.5.13</ecNumber>
    </recommendedName>
    <alternativeName>
        <fullName evidence="2">Lipid II isoglutaminyl synthase glutaminase subunit</fullName>
        <ecNumber evidence="2">3.5.1.2</ecNumber>
    </alternativeName>
</protein>
<dbReference type="AlphaFoldDB" id="A0A3D4SXG8"/>
<dbReference type="InterPro" id="IPR029062">
    <property type="entry name" value="Class_I_gatase-like"/>
</dbReference>
<comment type="function">
    <text evidence="2">The lipid II isoglutaminyl synthase complex catalyzes the formation of alpha-D-isoglutamine in the cell wall lipid II stem peptide. The GatD subunit catalyzes the hydrolysis of glutamine to glutamate and ammonia. The resulting ammonia molecule is channeled to the active site of MurT.</text>
</comment>
<reference evidence="4 5" key="1">
    <citation type="journal article" date="2018" name="Nat. Biotechnol.">
        <title>A standardized bacterial taxonomy based on genome phylogeny substantially revises the tree of life.</title>
        <authorList>
            <person name="Parks D.H."/>
            <person name="Chuvochina M."/>
            <person name="Waite D.W."/>
            <person name="Rinke C."/>
            <person name="Skarshewski A."/>
            <person name="Chaumeil P.A."/>
            <person name="Hugenholtz P."/>
        </authorList>
    </citation>
    <scope>NUCLEOTIDE SEQUENCE [LARGE SCALE GENOMIC DNA]</scope>
    <source>
        <strain evidence="4">UBA11247</strain>
    </source>
</reference>
<evidence type="ECO:0000256" key="1">
    <source>
        <dbReference type="ARBA" id="ARBA00022962"/>
    </source>
</evidence>
<dbReference type="Gene3D" id="3.40.50.880">
    <property type="match status" value="1"/>
</dbReference>
<comment type="caution">
    <text evidence="4">The sequence shown here is derived from an EMBL/GenBank/DDBJ whole genome shotgun (WGS) entry which is preliminary data.</text>
</comment>
<keyword evidence="2" id="KW-0961">Cell wall biogenesis/degradation</keyword>
<keyword evidence="1 2" id="KW-0315">Glutamine amidotransferase</keyword>
<feature type="active site" description="Nucleophile" evidence="2">
    <location>
        <position position="92"/>
    </location>
</feature>
<keyword evidence="2" id="KW-0133">Cell shape</keyword>
<comment type="pathway">
    <text evidence="2">Cell wall biogenesis; peptidoglycan biosynthesis.</text>
</comment>
<dbReference type="SUPFAM" id="SSF52317">
    <property type="entry name" value="Class I glutamine amidotransferase-like"/>
    <property type="match status" value="1"/>
</dbReference>
<dbReference type="GO" id="GO:0009252">
    <property type="term" value="P:peptidoglycan biosynthetic process"/>
    <property type="evidence" value="ECO:0007669"/>
    <property type="project" value="UniProtKB-UniRule"/>
</dbReference>
<keyword evidence="2" id="KW-0573">Peptidoglycan synthesis</keyword>
<dbReference type="Proteomes" id="UP000261739">
    <property type="component" value="Unassembled WGS sequence"/>
</dbReference>
<keyword evidence="2" id="KW-0378">Hydrolase</keyword>
<dbReference type="PANTHER" id="PTHR21343:SF9">
    <property type="entry name" value="LIPID II ISOGLUTAMINYL SYNTHASE (GLUTAMINE-HYDROLYZING) SUBUNIT GATD"/>
    <property type="match status" value="1"/>
</dbReference>
<dbReference type="GO" id="GO:0008360">
    <property type="term" value="P:regulation of cell shape"/>
    <property type="evidence" value="ECO:0007669"/>
    <property type="project" value="UniProtKB-KW"/>
</dbReference>
<dbReference type="InterPro" id="IPR011698">
    <property type="entry name" value="GATase_3"/>
</dbReference>
<accession>A0A3D4SXG8</accession>
<evidence type="ECO:0000313" key="5">
    <source>
        <dbReference type="Proteomes" id="UP000261739"/>
    </source>
</evidence>
<dbReference type="GO" id="GO:0016740">
    <property type="term" value="F:transferase activity"/>
    <property type="evidence" value="ECO:0007669"/>
    <property type="project" value="UniProtKB-KW"/>
</dbReference>
<dbReference type="STRING" id="863239.GCA_000213935_01043"/>
<name>A0A3D4SXG8_9CORY</name>
<dbReference type="GO" id="GO:0004359">
    <property type="term" value="F:glutaminase activity"/>
    <property type="evidence" value="ECO:0007669"/>
    <property type="project" value="UniProtKB-UniRule"/>
</dbReference>
<dbReference type="GO" id="GO:0140282">
    <property type="term" value="F:carbon-nitrogen ligase activity on lipid II"/>
    <property type="evidence" value="ECO:0007669"/>
    <property type="project" value="UniProtKB-UniRule"/>
</dbReference>
<organism evidence="4 5">
    <name type="scientific">Corynebacterium nuruki</name>
    <dbReference type="NCBI Taxonomy" id="1032851"/>
    <lineage>
        <taxon>Bacteria</taxon>
        <taxon>Bacillati</taxon>
        <taxon>Actinomycetota</taxon>
        <taxon>Actinomycetes</taxon>
        <taxon>Mycobacteriales</taxon>
        <taxon>Corynebacteriaceae</taxon>
        <taxon>Corynebacterium</taxon>
    </lineage>
</organism>
<dbReference type="Pfam" id="PF07685">
    <property type="entry name" value="GATase_3"/>
    <property type="match status" value="1"/>
</dbReference>
<comment type="catalytic activity">
    <reaction evidence="2">
        <text>beta-D-GlcNAc-(1-&gt;4)-Mur2Ac(oyl-L-Ala-gamma-D-Glu-L-Lys-D-Ala-D-Ala)-di-trans,octa-cis-undecaprenyl diphosphate + L-glutamine + ATP + H2O = beta-D-GlcNAc-(1-&gt;4)-Mur2Ac(oyl-L-Ala-D-isoglutaminyl-L-Lys-D-Ala-D-Ala)-di-trans,octa-cis-undecaprenyl diphosphate + L-glutamate + ADP + phosphate + H(+)</text>
        <dbReference type="Rhea" id="RHEA:57928"/>
        <dbReference type="ChEBI" id="CHEBI:15377"/>
        <dbReference type="ChEBI" id="CHEBI:15378"/>
        <dbReference type="ChEBI" id="CHEBI:29985"/>
        <dbReference type="ChEBI" id="CHEBI:30616"/>
        <dbReference type="ChEBI" id="CHEBI:43474"/>
        <dbReference type="ChEBI" id="CHEBI:58359"/>
        <dbReference type="ChEBI" id="CHEBI:60033"/>
        <dbReference type="ChEBI" id="CHEBI:62233"/>
        <dbReference type="ChEBI" id="CHEBI:456216"/>
        <dbReference type="EC" id="6.3.5.13"/>
    </reaction>
</comment>
<dbReference type="PROSITE" id="PS51274">
    <property type="entry name" value="GATASE_COBBQ"/>
    <property type="match status" value="1"/>
</dbReference>
<comment type="similarity">
    <text evidence="2">Belongs to the CobB/CobQ family. GatD subfamily.</text>
</comment>
<proteinExistence type="inferred from homology"/>
<comment type="subunit">
    <text evidence="2">Forms a heterodimer with MurT.</text>
</comment>
<dbReference type="PANTHER" id="PTHR21343">
    <property type="entry name" value="DETHIOBIOTIN SYNTHETASE"/>
    <property type="match status" value="1"/>
</dbReference>
<dbReference type="HAMAP" id="MF_02213">
    <property type="entry name" value="Lipid_II_synth_GatD"/>
    <property type="match status" value="1"/>
</dbReference>
<evidence type="ECO:0000313" key="4">
    <source>
        <dbReference type="EMBL" id="HCT13976.1"/>
    </source>
</evidence>
<feature type="binding site" evidence="2">
    <location>
        <position position="125"/>
    </location>
    <ligand>
        <name>substrate</name>
    </ligand>
</feature>
<dbReference type="InterPro" id="IPR043702">
    <property type="entry name" value="Lipid_II_synth_GatD"/>
</dbReference>
<sequence length="267" mass="28107">MTDLHIGLVLPDVLGTYGDDGNALVLRQRARMRGISAEIHRITLADAVPEFLDVYTVGGGEDVAQILAADHLRTDGGIIRAADAGRPVLAICAGLQVFGRSFHADGRVIEGLGLIDATTSQLQHRMIGELRSAPSAPGFGIPGDDTALVEPLTGFANHQGATILGQDATPLGYVLEGTGNTDPHAALTAGLDYDECKKQVYYEGAVQGSVIATYMHGPVLARNPQLADLLLARATGQSVAELPPLDGDFAIQLDAEVEQLRAERLKA</sequence>
<gene>
    <name evidence="2" type="primary">gatD</name>
    <name evidence="4" type="ORF">DIW82_04050</name>
</gene>
<dbReference type="EC" id="6.3.5.13" evidence="2"/>
<dbReference type="EMBL" id="DQID01000112">
    <property type="protein sequence ID" value="HCT13976.1"/>
    <property type="molecule type" value="Genomic_DNA"/>
</dbReference>
<dbReference type="GO" id="GO:0071555">
    <property type="term" value="P:cell wall organization"/>
    <property type="evidence" value="ECO:0007669"/>
    <property type="project" value="UniProtKB-KW"/>
</dbReference>
<comment type="catalytic activity">
    <reaction evidence="2">
        <text>L-glutamine + H2O = L-glutamate + NH4(+)</text>
        <dbReference type="Rhea" id="RHEA:15889"/>
        <dbReference type="ChEBI" id="CHEBI:15377"/>
        <dbReference type="ChEBI" id="CHEBI:28938"/>
        <dbReference type="ChEBI" id="CHEBI:29985"/>
        <dbReference type="ChEBI" id="CHEBI:58359"/>
        <dbReference type="EC" id="3.5.1.2"/>
    </reaction>
</comment>
<dbReference type="EC" id="3.5.1.2" evidence="2"/>
<keyword evidence="2" id="KW-0436">Ligase</keyword>
<keyword evidence="4" id="KW-0808">Transferase</keyword>
<dbReference type="RefSeq" id="WP_010121083.1">
    <property type="nucleotide sequence ID" value="NZ_DAITTW010000011.1"/>
</dbReference>
<dbReference type="UniPathway" id="UPA00219"/>
<evidence type="ECO:0000259" key="3">
    <source>
        <dbReference type="Pfam" id="PF07685"/>
    </source>
</evidence>
<feature type="active site" evidence="2">
    <location>
        <position position="216"/>
    </location>
</feature>